<dbReference type="CDD" id="cd01173">
    <property type="entry name" value="pyridoxal_pyridoxamine_kinase"/>
    <property type="match status" value="1"/>
</dbReference>
<dbReference type="HOGENOM" id="CLU_046496_3_1_5"/>
<dbReference type="GO" id="GO:0005829">
    <property type="term" value="C:cytosol"/>
    <property type="evidence" value="ECO:0007669"/>
    <property type="project" value="TreeGrafter"/>
</dbReference>
<dbReference type="OrthoDB" id="9811476at2"/>
<dbReference type="SUPFAM" id="SSF53613">
    <property type="entry name" value="Ribokinase-like"/>
    <property type="match status" value="1"/>
</dbReference>
<name>D5BMM5_PUNMI</name>
<evidence type="ECO:0000313" key="8">
    <source>
        <dbReference type="Proteomes" id="UP000007460"/>
    </source>
</evidence>
<dbReference type="EMBL" id="CP001751">
    <property type="protein sequence ID" value="ADE40068.1"/>
    <property type="molecule type" value="Genomic_DNA"/>
</dbReference>
<accession>D5BMM5</accession>
<dbReference type="GO" id="GO:0009443">
    <property type="term" value="P:pyridoxal 5'-phosphate salvage"/>
    <property type="evidence" value="ECO:0007669"/>
    <property type="project" value="InterPro"/>
</dbReference>
<sequence>MKRILSIQSSVTYGFVGNSVATPVLTSMGIHPLAVNTVMLAAHPGYGIFAGQATPADHIAAILNGLVTLDIIPDIDAVISGYLGHADQIAHIASLISNWRAAGASGTYICDLVLGDADTLYIDQSLADRMIDQLLPLADIITPNQFELTYLSGMPVAGSDSAIKAGQHLLASQARLTAVIATGITNDDDLVHDILITRSVHKSWQHKKRLAGISGSGDLFTSLLAGGLVQGVPLSDATARASHLAQAVIARSPNPKELALLENLDLFRTTS</sequence>
<gene>
    <name evidence="7" type="ordered locus">SAR116_1825</name>
</gene>
<dbReference type="InterPro" id="IPR013749">
    <property type="entry name" value="PM/HMP-P_kinase-1"/>
</dbReference>
<dbReference type="Proteomes" id="UP000007460">
    <property type="component" value="Chromosome"/>
</dbReference>
<keyword evidence="5" id="KW-0067">ATP-binding</keyword>
<dbReference type="PANTHER" id="PTHR10534:SF15">
    <property type="entry name" value="PYRIDOXINE_PYRIDOXAL_PYRIDOXAMINE KINASE"/>
    <property type="match status" value="1"/>
</dbReference>
<evidence type="ECO:0000256" key="3">
    <source>
        <dbReference type="ARBA" id="ARBA00022741"/>
    </source>
</evidence>
<evidence type="ECO:0000256" key="1">
    <source>
        <dbReference type="ARBA" id="ARBA00012104"/>
    </source>
</evidence>
<evidence type="ECO:0000256" key="4">
    <source>
        <dbReference type="ARBA" id="ARBA00022777"/>
    </source>
</evidence>
<dbReference type="EC" id="2.7.1.35" evidence="1"/>
<dbReference type="Pfam" id="PF08543">
    <property type="entry name" value="Phos_pyr_kin"/>
    <property type="match status" value="1"/>
</dbReference>
<keyword evidence="8" id="KW-1185">Reference proteome</keyword>
<dbReference type="PANTHER" id="PTHR10534">
    <property type="entry name" value="PYRIDOXAL KINASE"/>
    <property type="match status" value="1"/>
</dbReference>
<keyword evidence="4 7" id="KW-0418">Kinase</keyword>
<dbReference type="NCBIfam" id="TIGR00687">
    <property type="entry name" value="pyridox_kin"/>
    <property type="match status" value="1"/>
</dbReference>
<dbReference type="GO" id="GO:0005524">
    <property type="term" value="F:ATP binding"/>
    <property type="evidence" value="ECO:0007669"/>
    <property type="project" value="UniProtKB-KW"/>
</dbReference>
<protein>
    <recommendedName>
        <fullName evidence="1">pyridoxal kinase</fullName>
        <ecNumber evidence="1">2.7.1.35</ecNumber>
    </recommendedName>
</protein>
<dbReference type="KEGG" id="apb:SAR116_1825"/>
<evidence type="ECO:0000256" key="2">
    <source>
        <dbReference type="ARBA" id="ARBA00022679"/>
    </source>
</evidence>
<dbReference type="AlphaFoldDB" id="D5BMM5"/>
<proteinExistence type="predicted"/>
<keyword evidence="2 7" id="KW-0808">Transferase</keyword>
<organism evidence="7 8">
    <name type="scientific">Puniceispirillum marinum (strain IMCC1322)</name>
    <dbReference type="NCBI Taxonomy" id="488538"/>
    <lineage>
        <taxon>Bacteria</taxon>
        <taxon>Pseudomonadati</taxon>
        <taxon>Pseudomonadota</taxon>
        <taxon>Alphaproteobacteria</taxon>
        <taxon>Candidatus Puniceispirillales</taxon>
        <taxon>Candidatus Puniceispirillaceae</taxon>
        <taxon>Candidatus Puniceispirillum</taxon>
    </lineage>
</organism>
<evidence type="ECO:0000313" key="7">
    <source>
        <dbReference type="EMBL" id="ADE40068.1"/>
    </source>
</evidence>
<feature type="domain" description="Pyridoxamine kinase/Phosphomethylpyrimidine kinase" evidence="6">
    <location>
        <begin position="26"/>
        <end position="255"/>
    </location>
</feature>
<dbReference type="eggNOG" id="COG2240">
    <property type="taxonomic scope" value="Bacteria"/>
</dbReference>
<evidence type="ECO:0000259" key="6">
    <source>
        <dbReference type="Pfam" id="PF08543"/>
    </source>
</evidence>
<dbReference type="STRING" id="488538.SAR116_1825"/>
<reference evidence="7 8" key="1">
    <citation type="journal article" date="2010" name="J. Bacteriol.">
        <title>Complete genome sequence of "Candidatus Puniceispirillum marinum" IMCC1322, a representative of the SAR116 clade in the Alphaproteobacteria.</title>
        <authorList>
            <person name="Oh H.M."/>
            <person name="Kwon K.K."/>
            <person name="Kang I."/>
            <person name="Kang S.G."/>
            <person name="Lee J.H."/>
            <person name="Kim S.J."/>
            <person name="Cho J.C."/>
        </authorList>
    </citation>
    <scope>NUCLEOTIDE SEQUENCE [LARGE SCALE GENOMIC DNA]</scope>
    <source>
        <strain evidence="7 8">IMCC1322</strain>
    </source>
</reference>
<dbReference type="GO" id="GO:0008478">
    <property type="term" value="F:pyridoxal kinase activity"/>
    <property type="evidence" value="ECO:0007669"/>
    <property type="project" value="UniProtKB-EC"/>
</dbReference>
<keyword evidence="3" id="KW-0547">Nucleotide-binding</keyword>
<dbReference type="RefSeq" id="WP_013046695.1">
    <property type="nucleotide sequence ID" value="NC_014010.1"/>
</dbReference>
<dbReference type="GO" id="GO:0008902">
    <property type="term" value="F:hydroxymethylpyrimidine kinase activity"/>
    <property type="evidence" value="ECO:0007669"/>
    <property type="project" value="TreeGrafter"/>
</dbReference>
<evidence type="ECO:0000256" key="5">
    <source>
        <dbReference type="ARBA" id="ARBA00022840"/>
    </source>
</evidence>
<dbReference type="InterPro" id="IPR029056">
    <property type="entry name" value="Ribokinase-like"/>
</dbReference>
<dbReference type="InterPro" id="IPR004625">
    <property type="entry name" value="PyrdxlKinase"/>
</dbReference>
<dbReference type="Gene3D" id="3.40.1190.20">
    <property type="match status" value="1"/>
</dbReference>